<evidence type="ECO:0000313" key="3">
    <source>
        <dbReference type="Proteomes" id="UP000463961"/>
    </source>
</evidence>
<accession>A0A7R6TPG1</accession>
<gene>
    <name evidence="2" type="ORF">ICHIAU1_18930</name>
</gene>
<dbReference type="RefSeq" id="WP_162071335.1">
    <property type="nucleotide sequence ID" value="NZ_AP022345.1"/>
</dbReference>
<organism evidence="2 3">
    <name type="scientific">Fluviibacter phosphoraccumulans</name>
    <dbReference type="NCBI Taxonomy" id="1751046"/>
    <lineage>
        <taxon>Bacteria</taxon>
        <taxon>Pseudomonadati</taxon>
        <taxon>Pseudomonadota</taxon>
        <taxon>Betaproteobacteria</taxon>
        <taxon>Rhodocyclales</taxon>
        <taxon>Fluviibacteraceae</taxon>
        <taxon>Fluviibacter</taxon>
    </lineage>
</organism>
<dbReference type="InterPro" id="IPR002376">
    <property type="entry name" value="Formyl_transf_N"/>
</dbReference>
<name>A0A7R6TPG1_9RHOO</name>
<dbReference type="OrthoDB" id="9802815at2"/>
<dbReference type="AlphaFoldDB" id="A0A7R6TPG1"/>
<dbReference type="PANTHER" id="PTHR11138:SF5">
    <property type="entry name" value="METHIONYL-TRNA FORMYLTRANSFERASE, MITOCHONDRIAL"/>
    <property type="match status" value="1"/>
</dbReference>
<proteinExistence type="predicted"/>
<protein>
    <recommendedName>
        <fullName evidence="1">Formyl transferase N-terminal domain-containing protein</fullName>
    </recommendedName>
</protein>
<dbReference type="Gene3D" id="3.40.50.12230">
    <property type="match status" value="1"/>
</dbReference>
<keyword evidence="3" id="KW-1185">Reference proteome</keyword>
<feature type="domain" description="Formyl transferase N-terminal" evidence="1">
    <location>
        <begin position="102"/>
        <end position="186"/>
    </location>
</feature>
<dbReference type="Pfam" id="PF00551">
    <property type="entry name" value="Formyl_trans_N"/>
    <property type="match status" value="1"/>
</dbReference>
<dbReference type="InterPro" id="IPR036477">
    <property type="entry name" value="Formyl_transf_N_sf"/>
</dbReference>
<dbReference type="EMBL" id="AP022345">
    <property type="protein sequence ID" value="BBU69610.1"/>
    <property type="molecule type" value="Genomic_DNA"/>
</dbReference>
<evidence type="ECO:0000313" key="2">
    <source>
        <dbReference type="EMBL" id="BBU69610.1"/>
    </source>
</evidence>
<reference evidence="3" key="1">
    <citation type="submission" date="2020-01" db="EMBL/GenBank/DDBJ databases">
        <title>Phosphoaccumulans saitamaens gen. nov., sp. nov., a polyphosphate accumulating bacterium isolated from surface river water.</title>
        <authorList>
            <person name="Watanabe K."/>
            <person name="Suda W."/>
        </authorList>
    </citation>
    <scope>NUCLEOTIDE SEQUENCE [LARGE SCALE GENOMIC DNA]</scope>
    <source>
        <strain evidence="3">ICHIAU1</strain>
    </source>
</reference>
<dbReference type="SUPFAM" id="SSF53328">
    <property type="entry name" value="Formyltransferase"/>
    <property type="match status" value="1"/>
</dbReference>
<dbReference type="Proteomes" id="UP000463961">
    <property type="component" value="Chromosome"/>
</dbReference>
<dbReference type="GO" id="GO:0004479">
    <property type="term" value="F:methionyl-tRNA formyltransferase activity"/>
    <property type="evidence" value="ECO:0007669"/>
    <property type="project" value="TreeGrafter"/>
</dbReference>
<dbReference type="PANTHER" id="PTHR11138">
    <property type="entry name" value="METHIONYL-TRNA FORMYLTRANSFERASE"/>
    <property type="match status" value="1"/>
</dbReference>
<sequence length="258" mass="29047">MKLTNDTNRKRVVLLTRDGLYSRLFVREFLASAELDVVGIVYSTSYLSRGATPIVDIFRFLAKVGLFYAMYQAYIAWFLPWCKGLSRGVNCPILKSNNINSELTVAWLRELKPDFLLSCHFNQKMFQSVIDVPNFAALNFHPSYLPAWRGVDPVLFALQEKCSVLGCSIHRVTAEIDEGDVLLREKLGNEHVAGLIKTNEVLFTLGGRMAAEVLNDFDSFDGRRLSQAALEAVVGREARYDGWYNVGQLGLVGLWKAL</sequence>
<evidence type="ECO:0000259" key="1">
    <source>
        <dbReference type="Pfam" id="PF00551"/>
    </source>
</evidence>